<comment type="catalytic activity">
    <reaction evidence="9">
        <text>5,6-dimethylbenzimidazole + nicotinate beta-D-ribonucleotide = alpha-ribazole 5'-phosphate + nicotinate + H(+)</text>
        <dbReference type="Rhea" id="RHEA:11196"/>
        <dbReference type="ChEBI" id="CHEBI:15378"/>
        <dbReference type="ChEBI" id="CHEBI:15890"/>
        <dbReference type="ChEBI" id="CHEBI:32544"/>
        <dbReference type="ChEBI" id="CHEBI:57502"/>
        <dbReference type="ChEBI" id="CHEBI:57918"/>
        <dbReference type="EC" id="2.4.2.21"/>
    </reaction>
</comment>
<accession>E0E2D0</accession>
<comment type="caution">
    <text evidence="11">The sequence shown here is derived from an EMBL/GenBank/DDBJ whole genome shotgun (WGS) entry which is preliminary data.</text>
</comment>
<evidence type="ECO:0000256" key="5">
    <source>
        <dbReference type="ARBA" id="ARBA00015486"/>
    </source>
</evidence>
<dbReference type="eggNOG" id="COG2038">
    <property type="taxonomic scope" value="Bacteria"/>
</dbReference>
<dbReference type="UniPathway" id="UPA00061">
    <property type="reaction ID" value="UER00516"/>
</dbReference>
<keyword evidence="6" id="KW-0169">Cobalamin biosynthesis</keyword>
<dbReference type="Gene3D" id="1.10.1610.10">
    <property type="match status" value="1"/>
</dbReference>
<dbReference type="InterPro" id="IPR036087">
    <property type="entry name" value="Nict_dMeBzImd_PRibTrfase_sf"/>
</dbReference>
<dbReference type="FunFam" id="3.40.50.10210:FF:000001">
    <property type="entry name" value="Nicotinate-nucleotide--dimethylbenzimidazole phosphoribosyltransferase"/>
    <property type="match status" value="1"/>
</dbReference>
<evidence type="ECO:0000256" key="4">
    <source>
        <dbReference type="ARBA" id="ARBA00011991"/>
    </source>
</evidence>
<evidence type="ECO:0000256" key="3">
    <source>
        <dbReference type="ARBA" id="ARBA00007110"/>
    </source>
</evidence>
<dbReference type="NCBIfam" id="NF000996">
    <property type="entry name" value="PRK00105.1"/>
    <property type="match status" value="1"/>
</dbReference>
<dbReference type="PANTHER" id="PTHR43463">
    <property type="entry name" value="NICOTINATE-NUCLEOTIDE--DIMETHYLBENZIMIDAZOLE PHOSPHORIBOSYLTRANSFERASE"/>
    <property type="match status" value="1"/>
</dbReference>
<evidence type="ECO:0000256" key="10">
    <source>
        <dbReference type="NCBIfam" id="TIGR03160"/>
    </source>
</evidence>
<dbReference type="Gene3D" id="3.40.50.10210">
    <property type="match status" value="1"/>
</dbReference>
<organism evidence="11 12">
    <name type="scientific">Peptostreptococcus stomatis DSM 17678</name>
    <dbReference type="NCBI Taxonomy" id="596315"/>
    <lineage>
        <taxon>Bacteria</taxon>
        <taxon>Bacillati</taxon>
        <taxon>Bacillota</taxon>
        <taxon>Clostridia</taxon>
        <taxon>Peptostreptococcales</taxon>
        <taxon>Peptostreptococcaceae</taxon>
        <taxon>Peptostreptococcus</taxon>
    </lineage>
</organism>
<dbReference type="GO" id="GO:0009236">
    <property type="term" value="P:cobalamin biosynthetic process"/>
    <property type="evidence" value="ECO:0007669"/>
    <property type="project" value="UniProtKB-UniRule"/>
</dbReference>
<evidence type="ECO:0000256" key="9">
    <source>
        <dbReference type="ARBA" id="ARBA00047340"/>
    </source>
</evidence>
<dbReference type="PANTHER" id="PTHR43463:SF1">
    <property type="entry name" value="NICOTINATE-NUCLEOTIDE--DIMETHYLBENZIMIDAZOLE PHOSPHORIBOSYLTRANSFERASE"/>
    <property type="match status" value="1"/>
</dbReference>
<proteinExistence type="inferred from homology"/>
<comment type="function">
    <text evidence="1">Catalyzes the synthesis of alpha-ribazole-5'-phosphate from nicotinate mononucleotide (NAMN) and 5,6-dimethylbenzimidazole (DMB).</text>
</comment>
<dbReference type="InterPro" id="IPR023195">
    <property type="entry name" value="Nict_dMeBzImd_PRibTrfase_N"/>
</dbReference>
<dbReference type="STRING" id="596315.HMPREF0634_1260"/>
<evidence type="ECO:0000256" key="8">
    <source>
        <dbReference type="ARBA" id="ARBA00022679"/>
    </source>
</evidence>
<sequence>MNLLVSISSNIYPLDKKSIDKARARWDDLIHPPKTMGKLEDMTCMMAGVYGTDEIEDRPKKCIIAFAGDHGVHDEGVSAYPQDITRLQFENFVNGKCGVANLAECNGVDMFGVDIGMKGRESIVGILNYKIREGTDNMTLGPAMSLDDAVKSIEIGIEVAERCIVDDYKIIGIGEMGIGNTTPATAILSVMSGKDPMEIVVSESANPGQELKHKADVIRKAIEVNNPNPTDGIEVLAKVGGLEIGGMVGVILGCAANKIPVVIDGFISYAAVLIANRINPRCLDYLIPSHLSGHPGSKLAMEILKMEPILDMKMCLGEGTGAALAMPIIDSAIYAYNNMARFSQEPLGQFLRSYESDQKK</sequence>
<keyword evidence="8 11" id="KW-0808">Transferase</keyword>
<dbReference type="InterPro" id="IPR003200">
    <property type="entry name" value="Nict_dMeBzImd_PRibTrfase"/>
</dbReference>
<dbReference type="EMBL" id="ADGQ01000035">
    <property type="protein sequence ID" value="EFM64966.1"/>
    <property type="molecule type" value="Genomic_DNA"/>
</dbReference>
<dbReference type="NCBIfam" id="TIGR03160">
    <property type="entry name" value="cobT_DBIPRT"/>
    <property type="match status" value="1"/>
</dbReference>
<dbReference type="Pfam" id="PF02277">
    <property type="entry name" value="DBI_PRT"/>
    <property type="match status" value="1"/>
</dbReference>
<dbReference type="InterPro" id="IPR017846">
    <property type="entry name" value="Nict_dMeBzImd_PRibTrfase_bact"/>
</dbReference>
<keyword evidence="7 11" id="KW-0328">Glycosyltransferase</keyword>
<evidence type="ECO:0000256" key="7">
    <source>
        <dbReference type="ARBA" id="ARBA00022676"/>
    </source>
</evidence>
<gene>
    <name evidence="11" type="primary">cobT</name>
    <name evidence="11" type="ORF">HMPREF0634_1260</name>
</gene>
<reference evidence="11 12" key="1">
    <citation type="submission" date="2010-08" db="EMBL/GenBank/DDBJ databases">
        <authorList>
            <person name="Harkins D.M."/>
            <person name="Madupu R."/>
            <person name="Durkin A.S."/>
            <person name="Torralba M."/>
            <person name="Methe B."/>
            <person name="Sutton G.G."/>
            <person name="Nelson K.E."/>
        </authorList>
    </citation>
    <scope>NUCLEOTIDE SEQUENCE [LARGE SCALE GENOMIC DNA]</scope>
    <source>
        <strain evidence="11 12">DSM 17678</strain>
    </source>
</reference>
<evidence type="ECO:0000256" key="6">
    <source>
        <dbReference type="ARBA" id="ARBA00022573"/>
    </source>
</evidence>
<dbReference type="GeneID" id="84800378"/>
<evidence type="ECO:0000256" key="1">
    <source>
        <dbReference type="ARBA" id="ARBA00002197"/>
    </source>
</evidence>
<dbReference type="CDD" id="cd02439">
    <property type="entry name" value="DMB-PRT_CobT"/>
    <property type="match status" value="1"/>
</dbReference>
<comment type="similarity">
    <text evidence="3">Belongs to the CobT family.</text>
</comment>
<evidence type="ECO:0000313" key="11">
    <source>
        <dbReference type="EMBL" id="EFM64966.1"/>
    </source>
</evidence>
<comment type="pathway">
    <text evidence="2">Nucleoside biosynthesis; alpha-ribazole biosynthesis; alpha-ribazole from 5,6-dimethylbenzimidazole: step 1/2.</text>
</comment>
<dbReference type="AlphaFoldDB" id="E0E2D0"/>
<keyword evidence="12" id="KW-1185">Reference proteome</keyword>
<dbReference type="OrthoDB" id="9781491at2"/>
<dbReference type="GO" id="GO:0008939">
    <property type="term" value="F:nicotinate-nucleotide-dimethylbenzimidazole phosphoribosyltransferase activity"/>
    <property type="evidence" value="ECO:0007669"/>
    <property type="project" value="UniProtKB-UniRule"/>
</dbReference>
<dbReference type="EC" id="2.4.2.21" evidence="4 10"/>
<name>E0E2D0_9FIRM</name>
<dbReference type="SUPFAM" id="SSF52733">
    <property type="entry name" value="Nicotinate mononucleotide:5,6-dimethylbenzimidazole phosphoribosyltransferase (CobT)"/>
    <property type="match status" value="1"/>
</dbReference>
<dbReference type="Proteomes" id="UP000003244">
    <property type="component" value="Unassembled WGS sequence"/>
</dbReference>
<evidence type="ECO:0000313" key="12">
    <source>
        <dbReference type="Proteomes" id="UP000003244"/>
    </source>
</evidence>
<evidence type="ECO:0000256" key="2">
    <source>
        <dbReference type="ARBA" id="ARBA00005049"/>
    </source>
</evidence>
<dbReference type="RefSeq" id="WP_007789106.1">
    <property type="nucleotide sequence ID" value="NZ_ADGQ01000035.1"/>
</dbReference>
<protein>
    <recommendedName>
        <fullName evidence="5 10">Nicotinate-nucleotide--dimethylbenzimidazole phosphoribosyltransferase</fullName>
        <ecNumber evidence="4 10">2.4.2.21</ecNumber>
    </recommendedName>
</protein>